<keyword evidence="16" id="KW-1185">Reference proteome</keyword>
<dbReference type="Pfam" id="PF00135">
    <property type="entry name" value="COesterase"/>
    <property type="match status" value="1"/>
</dbReference>
<dbReference type="InterPro" id="IPR029058">
    <property type="entry name" value="AB_hydrolase_fold"/>
</dbReference>
<evidence type="ECO:0000259" key="14">
    <source>
        <dbReference type="PROSITE" id="PS51384"/>
    </source>
</evidence>
<evidence type="ECO:0000256" key="13">
    <source>
        <dbReference type="SAM" id="Phobius"/>
    </source>
</evidence>
<feature type="transmembrane region" description="Helical" evidence="13">
    <location>
        <begin position="178"/>
        <end position="196"/>
    </location>
</feature>
<evidence type="ECO:0000256" key="9">
    <source>
        <dbReference type="ARBA" id="ARBA00023002"/>
    </source>
</evidence>
<dbReference type="GO" id="GO:0005886">
    <property type="term" value="C:plasma membrane"/>
    <property type="evidence" value="ECO:0007669"/>
    <property type="project" value="UniProtKB-SubCell"/>
</dbReference>
<dbReference type="Gene3D" id="3.40.50.1820">
    <property type="entry name" value="alpha/beta hydrolase"/>
    <property type="match status" value="1"/>
</dbReference>
<gene>
    <name evidence="15" type="ORF">SI65_07279</name>
</gene>
<dbReference type="GO" id="GO:0006826">
    <property type="term" value="P:iron ion transport"/>
    <property type="evidence" value="ECO:0007669"/>
    <property type="project" value="TreeGrafter"/>
</dbReference>
<dbReference type="EMBL" id="JXNT01000008">
    <property type="protein sequence ID" value="ODM17604.1"/>
    <property type="molecule type" value="Genomic_DNA"/>
</dbReference>
<proteinExistence type="inferred from homology"/>
<keyword evidence="10" id="KW-0406">Ion transport</keyword>
<dbReference type="InterPro" id="IPR051410">
    <property type="entry name" value="Ferric/Cupric_Reductase"/>
</dbReference>
<comment type="catalytic activity">
    <reaction evidence="12">
        <text>2 a Fe(II)-siderophore + NADP(+) + H(+) = 2 a Fe(III)-siderophore + NADPH</text>
        <dbReference type="Rhea" id="RHEA:28795"/>
        <dbReference type="Rhea" id="RHEA-COMP:11342"/>
        <dbReference type="Rhea" id="RHEA-COMP:11344"/>
        <dbReference type="ChEBI" id="CHEBI:15378"/>
        <dbReference type="ChEBI" id="CHEBI:29033"/>
        <dbReference type="ChEBI" id="CHEBI:29034"/>
        <dbReference type="ChEBI" id="CHEBI:57783"/>
        <dbReference type="ChEBI" id="CHEBI:58349"/>
        <dbReference type="EC" id="1.16.1.9"/>
    </reaction>
</comment>
<dbReference type="AlphaFoldDB" id="A0A1E3B9L2"/>
<keyword evidence="7" id="KW-0249">Electron transport</keyword>
<evidence type="ECO:0000256" key="5">
    <source>
        <dbReference type="ARBA" id="ARBA00022475"/>
    </source>
</evidence>
<dbReference type="PANTHER" id="PTHR32361:SF27">
    <property type="entry name" value="FAD-BINDING FR-TYPE DOMAIN-CONTAINING PROTEIN-RELATED"/>
    <property type="match status" value="1"/>
</dbReference>
<reference evidence="15 16" key="1">
    <citation type="journal article" date="2016" name="BMC Genomics">
        <title>Comparative genomic and transcriptomic analyses of the Fuzhuan brick tea-fermentation fungus Aspergillus cristatus.</title>
        <authorList>
            <person name="Ge Y."/>
            <person name="Wang Y."/>
            <person name="Liu Y."/>
            <person name="Tan Y."/>
            <person name="Ren X."/>
            <person name="Zhang X."/>
            <person name="Hyde K.D."/>
            <person name="Liu Y."/>
            <person name="Liu Z."/>
        </authorList>
    </citation>
    <scope>NUCLEOTIDE SEQUENCE [LARGE SCALE GENOMIC DNA]</scope>
    <source>
        <strain evidence="15 16">GZAAS20.1005</strain>
    </source>
</reference>
<dbReference type="InterPro" id="IPR017927">
    <property type="entry name" value="FAD-bd_FR_type"/>
</dbReference>
<evidence type="ECO:0000313" key="16">
    <source>
        <dbReference type="Proteomes" id="UP000094569"/>
    </source>
</evidence>
<dbReference type="Pfam" id="PF01794">
    <property type="entry name" value="Ferric_reduct"/>
    <property type="match status" value="1"/>
</dbReference>
<evidence type="ECO:0000256" key="4">
    <source>
        <dbReference type="ARBA" id="ARBA00022448"/>
    </source>
</evidence>
<dbReference type="CDD" id="cd06186">
    <property type="entry name" value="NOX_Duox_like_FAD_NADP"/>
    <property type="match status" value="1"/>
</dbReference>
<evidence type="ECO:0000256" key="1">
    <source>
        <dbReference type="ARBA" id="ARBA00004651"/>
    </source>
</evidence>
<dbReference type="SFLD" id="SFLDS00052">
    <property type="entry name" value="Ferric_Reductase_Domain"/>
    <property type="match status" value="1"/>
</dbReference>
<dbReference type="InterPro" id="IPR017938">
    <property type="entry name" value="Riboflavin_synthase-like_b-brl"/>
</dbReference>
<dbReference type="InterPro" id="IPR039261">
    <property type="entry name" value="FNR_nucleotide-bd"/>
</dbReference>
<protein>
    <recommendedName>
        <fullName evidence="3">ferric-chelate reductase (NADPH)</fullName>
        <ecNumber evidence="3">1.16.1.9</ecNumber>
    </recommendedName>
</protein>
<dbReference type="SFLD" id="SFLDG01168">
    <property type="entry name" value="Ferric_reductase_subgroup_(FRE"/>
    <property type="match status" value="1"/>
</dbReference>
<dbReference type="GO" id="GO:0052851">
    <property type="term" value="F:ferric-chelate reductase (NADPH) activity"/>
    <property type="evidence" value="ECO:0007669"/>
    <property type="project" value="UniProtKB-EC"/>
</dbReference>
<dbReference type="Gene3D" id="3.40.50.80">
    <property type="entry name" value="Nucleotide-binding domain of ferredoxin-NADP reductase (FNR) module"/>
    <property type="match status" value="1"/>
</dbReference>
<evidence type="ECO:0000256" key="12">
    <source>
        <dbReference type="ARBA" id="ARBA00048483"/>
    </source>
</evidence>
<evidence type="ECO:0000256" key="2">
    <source>
        <dbReference type="ARBA" id="ARBA00006278"/>
    </source>
</evidence>
<dbReference type="InterPro" id="IPR019819">
    <property type="entry name" value="Carboxylesterase_B_CS"/>
</dbReference>
<dbReference type="OrthoDB" id="4494341at2759"/>
<dbReference type="SUPFAM" id="SSF53474">
    <property type="entry name" value="alpha/beta-Hydrolases"/>
    <property type="match status" value="1"/>
</dbReference>
<dbReference type="STRING" id="573508.A0A1E3B9L2"/>
<evidence type="ECO:0000256" key="10">
    <source>
        <dbReference type="ARBA" id="ARBA00023065"/>
    </source>
</evidence>
<evidence type="ECO:0000256" key="7">
    <source>
        <dbReference type="ARBA" id="ARBA00022982"/>
    </source>
</evidence>
<evidence type="ECO:0000256" key="11">
    <source>
        <dbReference type="ARBA" id="ARBA00023136"/>
    </source>
</evidence>
<keyword evidence="8 13" id="KW-1133">Transmembrane helix</keyword>
<dbReference type="EC" id="1.16.1.9" evidence="3"/>
<dbReference type="PANTHER" id="PTHR32361">
    <property type="entry name" value="FERRIC/CUPRIC REDUCTASE TRANSMEMBRANE COMPONENT"/>
    <property type="match status" value="1"/>
</dbReference>
<keyword evidence="5" id="KW-1003">Cell membrane</keyword>
<feature type="transmembrane region" description="Helical" evidence="13">
    <location>
        <begin position="23"/>
        <end position="42"/>
    </location>
</feature>
<dbReference type="GO" id="GO:0006879">
    <property type="term" value="P:intracellular iron ion homeostasis"/>
    <property type="evidence" value="ECO:0007669"/>
    <property type="project" value="TreeGrafter"/>
</dbReference>
<comment type="similarity">
    <text evidence="2">Belongs to the ferric reductase (FRE) family.</text>
</comment>
<evidence type="ECO:0000256" key="8">
    <source>
        <dbReference type="ARBA" id="ARBA00022989"/>
    </source>
</evidence>
<dbReference type="SUPFAM" id="SSF52343">
    <property type="entry name" value="Ferredoxin reductase-like, C-terminal NADP-linked domain"/>
    <property type="match status" value="1"/>
</dbReference>
<dbReference type="InterPro" id="IPR013130">
    <property type="entry name" value="Fe3_Rdtase_TM_dom"/>
</dbReference>
<dbReference type="SUPFAM" id="SSF63380">
    <property type="entry name" value="Riboflavin synthase domain-like"/>
    <property type="match status" value="1"/>
</dbReference>
<organism evidence="15 16">
    <name type="scientific">Aspergillus cristatus</name>
    <name type="common">Chinese Fuzhuan brick tea-fermentation fungus</name>
    <name type="synonym">Eurotium cristatum</name>
    <dbReference type="NCBI Taxonomy" id="573508"/>
    <lineage>
        <taxon>Eukaryota</taxon>
        <taxon>Fungi</taxon>
        <taxon>Dikarya</taxon>
        <taxon>Ascomycota</taxon>
        <taxon>Pezizomycotina</taxon>
        <taxon>Eurotiomycetes</taxon>
        <taxon>Eurotiomycetidae</taxon>
        <taxon>Eurotiales</taxon>
        <taxon>Aspergillaceae</taxon>
        <taxon>Aspergillus</taxon>
        <taxon>Aspergillus subgen. Aspergillus</taxon>
    </lineage>
</organism>
<dbReference type="PROSITE" id="PS00941">
    <property type="entry name" value="CARBOXYLESTERASE_B_2"/>
    <property type="match status" value="1"/>
</dbReference>
<accession>A0A1E3B9L2</accession>
<evidence type="ECO:0000256" key="3">
    <source>
        <dbReference type="ARBA" id="ARBA00012668"/>
    </source>
</evidence>
<dbReference type="VEuPathDB" id="FungiDB:SI65_07279"/>
<dbReference type="GO" id="GO:0015677">
    <property type="term" value="P:copper ion import"/>
    <property type="evidence" value="ECO:0007669"/>
    <property type="project" value="TreeGrafter"/>
</dbReference>
<feature type="transmembrane region" description="Helical" evidence="13">
    <location>
        <begin position="103"/>
        <end position="125"/>
    </location>
</feature>
<dbReference type="Proteomes" id="UP000094569">
    <property type="component" value="Unassembled WGS sequence"/>
</dbReference>
<feature type="transmembrane region" description="Helical" evidence="13">
    <location>
        <begin position="247"/>
        <end position="265"/>
    </location>
</feature>
<feature type="domain" description="FAD-binding FR-type" evidence="14">
    <location>
        <begin position="296"/>
        <end position="423"/>
    </location>
</feature>
<comment type="subcellular location">
    <subcellularLocation>
        <location evidence="1">Cell membrane</location>
        <topology evidence="1">Multi-pass membrane protein</topology>
    </subcellularLocation>
</comment>
<sequence>MGVELAGLGNGEPSMNPALATPLYVLAGVVGVFFVCRMGILIRHRRRLRGILRNEDQLKYTKISECHAKFKRHVLYAPLFSTRHNRELQLMGRLHMGTIPLRFEAGVLLGYIALNIVFFFCLIDWPADFQEKMFQFKYAAGHLAVMNSPALVLTAGRNNPLIPLLGISFDAFNLLHRWIGRIMAVEAVVHMACVVAGKARLMSMDEITHMMWNETFFIYGLVALIGFVLIFFQAMSALRHAWYETFLHLHILLAVMSFVALWYHLKNLVQQRVLLGTVILWGLERAARAACLLWRNCGKQFTTATVEVLPADVARVDVAMARTWKFKAGQYLYLYIPSLGLWTSHPFSVAWTSTDRADVNEKRSSGDSLNTLIGGPQRHKMSFLIKGRDGFTKKLLKKARKTTGGSLKLTALAEGPFGGLHSLSSYGTVLLIAGGIGITHPISYLHEFVNAFFTPKHSAVRQVSLIWVVRSIDHLTWIQSWMPTLMSHPSLQTSTIPLSIHIYITAPQSTTDEYVTSPNPWAHHAPPNVPVTINWGKPDFTYILENAKMCQVGAMAVSVCGPGAMGDDVRRAVRERQGGTVVDLQHAAYPIPPPTSSSGLGPPIRIEVLTTNTVRTLGYTTVIPTAGNSSLGYYKYQNIRFATVPTGDLRFAKPQWPPVEEAINDGTLVDADVNCASTEDCLYLDIWAPANAHGKKLPVMVWSYGGGFTSGSKSDNTPEGLFALNKEFIFVAYNYRLGITGNANGPRLLHEGGTSNVALYDAQHAFQWVRKYIAAFAGDPNRITAVGFSAGASK</sequence>
<keyword evidence="11 13" id="KW-0472">Membrane</keyword>
<name>A0A1E3B9L2_ASPCR</name>
<dbReference type="InterPro" id="IPR013112">
    <property type="entry name" value="FAD-bd_8"/>
</dbReference>
<evidence type="ECO:0000313" key="15">
    <source>
        <dbReference type="EMBL" id="ODM17604.1"/>
    </source>
</evidence>
<dbReference type="Pfam" id="PF08022">
    <property type="entry name" value="FAD_binding_8"/>
    <property type="match status" value="1"/>
</dbReference>
<comment type="caution">
    <text evidence="15">The sequence shown here is derived from an EMBL/GenBank/DDBJ whole genome shotgun (WGS) entry which is preliminary data.</text>
</comment>
<dbReference type="Pfam" id="PF08030">
    <property type="entry name" value="NAD_binding_6"/>
    <property type="match status" value="1"/>
</dbReference>
<dbReference type="PROSITE" id="PS51384">
    <property type="entry name" value="FAD_FR"/>
    <property type="match status" value="1"/>
</dbReference>
<feature type="transmembrane region" description="Helical" evidence="13">
    <location>
        <begin position="216"/>
        <end position="235"/>
    </location>
</feature>
<dbReference type="InterPro" id="IPR002018">
    <property type="entry name" value="CarbesteraseB"/>
</dbReference>
<evidence type="ECO:0000256" key="6">
    <source>
        <dbReference type="ARBA" id="ARBA00022692"/>
    </source>
</evidence>
<dbReference type="InterPro" id="IPR013121">
    <property type="entry name" value="Fe_red_NAD-bd_6"/>
</dbReference>
<keyword evidence="9" id="KW-0560">Oxidoreductase</keyword>
<keyword evidence="6 13" id="KW-0812">Transmembrane</keyword>
<keyword evidence="4" id="KW-0813">Transport</keyword>